<accession>L9WD18</accession>
<dbReference type="AlphaFoldDB" id="L9WD18"/>
<organism evidence="1 2">
    <name type="scientific">Natronorubrum sulfidifaciens JCM 14089</name>
    <dbReference type="NCBI Taxonomy" id="1230460"/>
    <lineage>
        <taxon>Archaea</taxon>
        <taxon>Methanobacteriati</taxon>
        <taxon>Methanobacteriota</taxon>
        <taxon>Stenosarchaea group</taxon>
        <taxon>Halobacteria</taxon>
        <taxon>Halobacteriales</taxon>
        <taxon>Natrialbaceae</taxon>
        <taxon>Natronorubrum</taxon>
    </lineage>
</organism>
<sequence length="86" mass="10216">MTMEEIEIELTEEESKKVEEYAEENDLTFQEAFKEVFWLGKEKLDIESYFYDANQTQVLAATHIAQSDEYDIDDFHEALLEIKNNE</sequence>
<protein>
    <submittedName>
        <fullName evidence="1">Uncharacterized protein</fullName>
    </submittedName>
</protein>
<dbReference type="Proteomes" id="UP000011661">
    <property type="component" value="Unassembled WGS sequence"/>
</dbReference>
<dbReference type="EMBL" id="AOHX01000026">
    <property type="protein sequence ID" value="ELY47359.1"/>
    <property type="molecule type" value="Genomic_DNA"/>
</dbReference>
<evidence type="ECO:0000313" key="2">
    <source>
        <dbReference type="Proteomes" id="UP000011661"/>
    </source>
</evidence>
<dbReference type="PATRIC" id="fig|1230460.4.peg.771"/>
<reference evidence="1 2" key="1">
    <citation type="journal article" date="2014" name="PLoS Genet.">
        <title>Phylogenetically driven sequencing of extremely halophilic archaea reveals strategies for static and dynamic osmo-response.</title>
        <authorList>
            <person name="Becker E.A."/>
            <person name="Seitzer P.M."/>
            <person name="Tritt A."/>
            <person name="Larsen D."/>
            <person name="Krusor M."/>
            <person name="Yao A.I."/>
            <person name="Wu D."/>
            <person name="Madern D."/>
            <person name="Eisen J.A."/>
            <person name="Darling A.E."/>
            <person name="Facciotti M.T."/>
        </authorList>
    </citation>
    <scope>NUCLEOTIDE SEQUENCE [LARGE SCALE GENOMIC DNA]</scope>
    <source>
        <strain evidence="1 2">JCM 14089</strain>
    </source>
</reference>
<evidence type="ECO:0000313" key="1">
    <source>
        <dbReference type="EMBL" id="ELY47359.1"/>
    </source>
</evidence>
<proteinExistence type="predicted"/>
<name>L9WD18_9EURY</name>
<gene>
    <name evidence="1" type="ORF">C495_03837</name>
</gene>
<keyword evidence="2" id="KW-1185">Reference proteome</keyword>
<comment type="caution">
    <text evidence="1">The sequence shown here is derived from an EMBL/GenBank/DDBJ whole genome shotgun (WGS) entry which is preliminary data.</text>
</comment>